<comment type="caution">
    <text evidence="1">The sequence shown here is derived from an EMBL/GenBank/DDBJ whole genome shotgun (WGS) entry which is preliminary data.</text>
</comment>
<feature type="non-terminal residue" evidence="1">
    <location>
        <position position="45"/>
    </location>
</feature>
<sequence length="45" mass="5416">MEKLEGLWIDAEESTLNSEQLDYFDLNQRILIKQMNEFVEVLEKL</sequence>
<reference evidence="1" key="1">
    <citation type="journal article" date="2014" name="Front. Microbiol.">
        <title>High frequency of phylogenetically diverse reductive dehalogenase-homologous genes in deep subseafloor sedimentary metagenomes.</title>
        <authorList>
            <person name="Kawai M."/>
            <person name="Futagami T."/>
            <person name="Toyoda A."/>
            <person name="Takaki Y."/>
            <person name="Nishi S."/>
            <person name="Hori S."/>
            <person name="Arai W."/>
            <person name="Tsubouchi T."/>
            <person name="Morono Y."/>
            <person name="Uchiyama I."/>
            <person name="Ito T."/>
            <person name="Fujiyama A."/>
            <person name="Inagaki F."/>
            <person name="Takami H."/>
        </authorList>
    </citation>
    <scope>NUCLEOTIDE SEQUENCE</scope>
    <source>
        <strain evidence="1">Expedition CK06-06</strain>
    </source>
</reference>
<evidence type="ECO:0000313" key="1">
    <source>
        <dbReference type="EMBL" id="GAH86119.1"/>
    </source>
</evidence>
<accession>X1K789</accession>
<name>X1K789_9ZZZZ</name>
<gene>
    <name evidence="1" type="ORF">S03H2_59926</name>
</gene>
<dbReference type="EMBL" id="BARU01038573">
    <property type="protein sequence ID" value="GAH86119.1"/>
    <property type="molecule type" value="Genomic_DNA"/>
</dbReference>
<organism evidence="1">
    <name type="scientific">marine sediment metagenome</name>
    <dbReference type="NCBI Taxonomy" id="412755"/>
    <lineage>
        <taxon>unclassified sequences</taxon>
        <taxon>metagenomes</taxon>
        <taxon>ecological metagenomes</taxon>
    </lineage>
</organism>
<dbReference type="AlphaFoldDB" id="X1K789"/>
<proteinExistence type="predicted"/>
<protein>
    <submittedName>
        <fullName evidence="1">Uncharacterized protein</fullName>
    </submittedName>
</protein>